<dbReference type="SUPFAM" id="SSF55729">
    <property type="entry name" value="Acyl-CoA N-acyltransferases (Nat)"/>
    <property type="match status" value="1"/>
</dbReference>
<dbReference type="EMBL" id="CAEZSL010000057">
    <property type="protein sequence ID" value="CAB4541084.1"/>
    <property type="molecule type" value="Genomic_DNA"/>
</dbReference>
<accession>A0A6J6BQT2</accession>
<organism evidence="1">
    <name type="scientific">freshwater metagenome</name>
    <dbReference type="NCBI Taxonomy" id="449393"/>
    <lineage>
        <taxon>unclassified sequences</taxon>
        <taxon>metagenomes</taxon>
        <taxon>ecological metagenomes</taxon>
    </lineage>
</organism>
<proteinExistence type="predicted"/>
<protein>
    <submittedName>
        <fullName evidence="1">Unannotated protein</fullName>
    </submittedName>
</protein>
<sequence>MGMWLWAASLSGVLKFCCTVAPNNEASVGLVRKFGFALVGQQIDDGDGPEDVYEMRVRDFLTQQG</sequence>
<evidence type="ECO:0000313" key="1">
    <source>
        <dbReference type="EMBL" id="CAB4541084.1"/>
    </source>
</evidence>
<dbReference type="InterPro" id="IPR016181">
    <property type="entry name" value="Acyl_CoA_acyltransferase"/>
</dbReference>
<dbReference type="AlphaFoldDB" id="A0A6J6BQT2"/>
<gene>
    <name evidence="1" type="ORF">UFOPK1421_00649</name>
</gene>
<dbReference type="Gene3D" id="3.40.630.30">
    <property type="match status" value="1"/>
</dbReference>
<reference evidence="1" key="1">
    <citation type="submission" date="2020-05" db="EMBL/GenBank/DDBJ databases">
        <authorList>
            <person name="Chiriac C."/>
            <person name="Salcher M."/>
            <person name="Ghai R."/>
            <person name="Kavagutti S V."/>
        </authorList>
    </citation>
    <scope>NUCLEOTIDE SEQUENCE</scope>
</reference>
<name>A0A6J6BQT2_9ZZZZ</name>